<dbReference type="InterPro" id="IPR043164">
    <property type="entry name" value="Ribosomal_uL10-like_insert_sf"/>
</dbReference>
<evidence type="ECO:0000256" key="3">
    <source>
        <dbReference type="ARBA" id="ARBA00022884"/>
    </source>
</evidence>
<feature type="domain" description="Large ribosomal subunit protein uL10-like insertion" evidence="8">
    <location>
        <begin position="114"/>
        <end position="184"/>
    </location>
</feature>
<dbReference type="Gene3D" id="3.30.70.1730">
    <property type="match status" value="1"/>
</dbReference>
<evidence type="ECO:0000256" key="6">
    <source>
        <dbReference type="HAMAP-Rule" id="MF_00280"/>
    </source>
</evidence>
<dbReference type="Gene3D" id="6.10.140.760">
    <property type="match status" value="1"/>
</dbReference>
<dbReference type="GO" id="GO:0003735">
    <property type="term" value="F:structural constituent of ribosome"/>
    <property type="evidence" value="ECO:0007669"/>
    <property type="project" value="TreeGrafter"/>
</dbReference>
<dbReference type="NCBIfam" id="NF003098">
    <property type="entry name" value="PRK04019.1-5"/>
    <property type="match status" value="1"/>
</dbReference>
<organism evidence="9 10">
    <name type="scientific">Marine Group III euryarchaeote</name>
    <dbReference type="NCBI Taxonomy" id="2173149"/>
    <lineage>
        <taxon>Archaea</taxon>
        <taxon>Methanobacteriati</taxon>
        <taxon>Thermoplasmatota</taxon>
        <taxon>Thermoplasmata</taxon>
        <taxon>Candidatus Thermoprofundales</taxon>
    </lineage>
</organism>
<dbReference type="PANTHER" id="PTHR45699:SF3">
    <property type="entry name" value="LARGE RIBOSOMAL SUBUNIT PROTEIN UL10"/>
    <property type="match status" value="1"/>
</dbReference>
<feature type="region of interest" description="Disordered" evidence="7">
    <location>
        <begin position="300"/>
        <end position="343"/>
    </location>
</feature>
<feature type="compositionally biased region" description="Low complexity" evidence="7">
    <location>
        <begin position="300"/>
        <end position="309"/>
    </location>
</feature>
<dbReference type="InterPro" id="IPR022909">
    <property type="entry name" value="Ribosomal_uL10_arc"/>
</dbReference>
<evidence type="ECO:0000256" key="5">
    <source>
        <dbReference type="ARBA" id="ARBA00023274"/>
    </source>
</evidence>
<protein>
    <recommendedName>
        <fullName evidence="6">Large ribosomal subunit protein uL10</fullName>
    </recommendedName>
    <alternativeName>
        <fullName evidence="6">Acidic ribosomal protein P0 homolog</fullName>
    </alternativeName>
</protein>
<dbReference type="GO" id="GO:0000027">
    <property type="term" value="P:ribosomal large subunit assembly"/>
    <property type="evidence" value="ECO:0007669"/>
    <property type="project" value="TreeGrafter"/>
</dbReference>
<evidence type="ECO:0000313" key="10">
    <source>
        <dbReference type="Proteomes" id="UP000589132"/>
    </source>
</evidence>
<proteinExistence type="inferred from homology"/>
<dbReference type="PANTHER" id="PTHR45699">
    <property type="entry name" value="60S ACIDIC RIBOSOMAL PROTEIN P0"/>
    <property type="match status" value="1"/>
</dbReference>
<dbReference type="InterPro" id="IPR040637">
    <property type="entry name" value="Ribosomal_uL10-like_insert"/>
</dbReference>
<dbReference type="Pfam" id="PF17777">
    <property type="entry name" value="RL10P_insert"/>
    <property type="match status" value="1"/>
</dbReference>
<dbReference type="Pfam" id="PF00466">
    <property type="entry name" value="Ribosomal_L10"/>
    <property type="match status" value="1"/>
</dbReference>
<dbReference type="Gene3D" id="3.90.105.20">
    <property type="match status" value="1"/>
</dbReference>
<comment type="similarity">
    <text evidence="1 6">Belongs to the universal ribosomal protein uL10 family.</text>
</comment>
<gene>
    <name evidence="6" type="primary">rpl10</name>
    <name evidence="6" type="synonym">rplP0</name>
    <name evidence="9" type="ORF">EYO15_03205</name>
</gene>
<dbReference type="Proteomes" id="UP000589132">
    <property type="component" value="Unassembled WGS sequence"/>
</dbReference>
<dbReference type="InterPro" id="IPR001790">
    <property type="entry name" value="Ribosomal_uL10"/>
</dbReference>
<keyword evidence="2 6" id="KW-0699">rRNA-binding</keyword>
<evidence type="ECO:0000256" key="7">
    <source>
        <dbReference type="SAM" id="MobiDB-lite"/>
    </source>
</evidence>
<dbReference type="AlphaFoldDB" id="A0A7J4D183"/>
<dbReference type="EMBL" id="DTTC01000210">
    <property type="protein sequence ID" value="HIA98170.1"/>
    <property type="molecule type" value="Genomic_DNA"/>
</dbReference>
<evidence type="ECO:0000256" key="2">
    <source>
        <dbReference type="ARBA" id="ARBA00022730"/>
    </source>
</evidence>
<dbReference type="GO" id="GO:0022625">
    <property type="term" value="C:cytosolic large ribosomal subunit"/>
    <property type="evidence" value="ECO:0007669"/>
    <property type="project" value="TreeGrafter"/>
</dbReference>
<dbReference type="InterPro" id="IPR043141">
    <property type="entry name" value="Ribosomal_uL10-like_sf"/>
</dbReference>
<dbReference type="HAMAP" id="MF_00280">
    <property type="entry name" value="Ribosomal_uL10_arch"/>
    <property type="match status" value="1"/>
</dbReference>
<dbReference type="GO" id="GO:0070180">
    <property type="term" value="F:large ribosomal subunit rRNA binding"/>
    <property type="evidence" value="ECO:0007669"/>
    <property type="project" value="UniProtKB-UniRule"/>
</dbReference>
<feature type="compositionally biased region" description="Acidic residues" evidence="7">
    <location>
        <begin position="312"/>
        <end position="334"/>
    </location>
</feature>
<name>A0A7J4D183_9ARCH</name>
<evidence type="ECO:0000256" key="1">
    <source>
        <dbReference type="ARBA" id="ARBA00008889"/>
    </source>
</evidence>
<accession>A0A7J4D183</accession>
<evidence type="ECO:0000256" key="4">
    <source>
        <dbReference type="ARBA" id="ARBA00022980"/>
    </source>
</evidence>
<comment type="subunit">
    <text evidence="6">Part of the 50S ribosomal subunit. Forms part of the ribosomal stalk which helps the ribosome interact with GTP-bound translation factors. Forms a heptameric L10(L12)2(L12)2(L12)2 complex, where L10 forms an elongated spine to which the L12 dimers bind in a sequential fashion.</text>
</comment>
<keyword evidence="4 6" id="KW-0689">Ribosomal protein</keyword>
<sequence>MKPKAIVADWKRKEVSNIQEFVQSAPVVGLVDVSGIGAKQMLTMRSSLRDMGVKLRMSRNRLLKLALKDASKSNKGVEQVIDIFGPHQIALLSSTESPFKIFQMLTESRTQAPAKGGETATSKIVIEKGPTAFPAGPVVGDFQNAGFPAAIEKGKVVIRKKHTAVEEGEVISADVAAALTKLEIYPITVGMQLLGAFDGETFYLSDVLDIDLNEFRGHVQSATAQAFNLAFNTRYFTGATMQPLLSKAHNDALAVAISTAYPSESTIKALLAKAHGAMLGVAGHAGDSVDDELKEMLGNAAATTAAAKPEPVEEASSSEEEDEDEEEEVSEEDAVSGLGALFG</sequence>
<keyword evidence="5 6" id="KW-0687">Ribonucleoprotein</keyword>
<reference evidence="10" key="1">
    <citation type="journal article" date="2019" name="bioRxiv">
        <title>Genome diversification in globally distributed novel marine Proteobacteria is linked to environmental adaptation.</title>
        <authorList>
            <person name="Zhou Z."/>
            <person name="Tran P.Q."/>
            <person name="Kieft K."/>
            <person name="Anantharaman K."/>
        </authorList>
    </citation>
    <scope>NUCLEOTIDE SEQUENCE [LARGE SCALE GENOMIC DNA]</scope>
</reference>
<comment type="function">
    <text evidence="6">Forms part of the ribosomal stalk, playing a central role in the interaction of the ribosome with GTP-bound translation factors.</text>
</comment>
<keyword evidence="3 6" id="KW-0694">RNA-binding</keyword>
<comment type="caution">
    <text evidence="9">The sequence shown here is derived from an EMBL/GenBank/DDBJ whole genome shotgun (WGS) entry which is preliminary data.</text>
</comment>
<evidence type="ECO:0000313" key="9">
    <source>
        <dbReference type="EMBL" id="HIA98170.1"/>
    </source>
</evidence>
<dbReference type="InterPro" id="IPR050323">
    <property type="entry name" value="Ribosomal_protein_uL10"/>
</dbReference>
<dbReference type="SUPFAM" id="SSF160369">
    <property type="entry name" value="Ribosomal protein L10-like"/>
    <property type="match status" value="1"/>
</dbReference>
<dbReference type="GO" id="GO:0002181">
    <property type="term" value="P:cytoplasmic translation"/>
    <property type="evidence" value="ECO:0007669"/>
    <property type="project" value="TreeGrafter"/>
</dbReference>
<evidence type="ECO:0000259" key="8">
    <source>
        <dbReference type="Pfam" id="PF17777"/>
    </source>
</evidence>